<evidence type="ECO:0000256" key="4">
    <source>
        <dbReference type="ARBA" id="ARBA00022989"/>
    </source>
</evidence>
<evidence type="ECO:0000259" key="8">
    <source>
        <dbReference type="Pfam" id="PF14293"/>
    </source>
</evidence>
<dbReference type="InterPro" id="IPR051539">
    <property type="entry name" value="T4SS-coupling_protein"/>
</dbReference>
<keyword evidence="5 6" id="KW-0472">Membrane</keyword>
<proteinExistence type="predicted"/>
<evidence type="ECO:0000313" key="9">
    <source>
        <dbReference type="EMBL" id="GAA4418753.1"/>
    </source>
</evidence>
<gene>
    <name evidence="9" type="primary">mobC_1</name>
    <name evidence="9" type="ORF">GCM10023187_52460</name>
</gene>
<dbReference type="InterPro" id="IPR027417">
    <property type="entry name" value="P-loop_NTPase"/>
</dbReference>
<dbReference type="PANTHER" id="PTHR37937">
    <property type="entry name" value="CONJUGATIVE TRANSFER: DNA TRANSPORT"/>
    <property type="match status" value="1"/>
</dbReference>
<evidence type="ECO:0000256" key="5">
    <source>
        <dbReference type="ARBA" id="ARBA00023136"/>
    </source>
</evidence>
<evidence type="ECO:0000259" key="7">
    <source>
        <dbReference type="Pfam" id="PF12696"/>
    </source>
</evidence>
<dbReference type="Pfam" id="PF14293">
    <property type="entry name" value="YWFCY"/>
    <property type="match status" value="1"/>
</dbReference>
<dbReference type="Proteomes" id="UP001500936">
    <property type="component" value="Unassembled WGS sequence"/>
</dbReference>
<feature type="transmembrane region" description="Helical" evidence="6">
    <location>
        <begin position="127"/>
        <end position="146"/>
    </location>
</feature>
<keyword evidence="10" id="KW-1185">Reference proteome</keyword>
<dbReference type="InterPro" id="IPR025988">
    <property type="entry name" value="YWFCY_dom"/>
</dbReference>
<reference evidence="10" key="1">
    <citation type="journal article" date="2019" name="Int. J. Syst. Evol. Microbiol.">
        <title>The Global Catalogue of Microorganisms (GCM) 10K type strain sequencing project: providing services to taxonomists for standard genome sequencing and annotation.</title>
        <authorList>
            <consortium name="The Broad Institute Genomics Platform"/>
            <consortium name="The Broad Institute Genome Sequencing Center for Infectious Disease"/>
            <person name="Wu L."/>
            <person name="Ma J."/>
        </authorList>
    </citation>
    <scope>NUCLEOTIDE SEQUENCE [LARGE SCALE GENOMIC DNA]</scope>
    <source>
        <strain evidence="10">JCM 17925</strain>
    </source>
</reference>
<feature type="domain" description="TraD/TraG TraM recognition site" evidence="7">
    <location>
        <begin position="484"/>
        <end position="595"/>
    </location>
</feature>
<feature type="transmembrane region" description="Helical" evidence="6">
    <location>
        <begin position="95"/>
        <end position="115"/>
    </location>
</feature>
<evidence type="ECO:0000256" key="1">
    <source>
        <dbReference type="ARBA" id="ARBA00004651"/>
    </source>
</evidence>
<dbReference type="EMBL" id="BAABHB010000017">
    <property type="protein sequence ID" value="GAA4418753.1"/>
    <property type="molecule type" value="Genomic_DNA"/>
</dbReference>
<keyword evidence="3 6" id="KW-0812">Transmembrane</keyword>
<feature type="transmembrane region" description="Helical" evidence="6">
    <location>
        <begin position="63"/>
        <end position="83"/>
    </location>
</feature>
<dbReference type="InterPro" id="IPR032689">
    <property type="entry name" value="TraG-D_C"/>
</dbReference>
<dbReference type="RefSeq" id="WP_345271032.1">
    <property type="nucleotide sequence ID" value="NZ_BAABHB010000017.1"/>
</dbReference>
<evidence type="ECO:0000256" key="2">
    <source>
        <dbReference type="ARBA" id="ARBA00022475"/>
    </source>
</evidence>
<protein>
    <submittedName>
        <fullName evidence="9">Conjugal transfer protein MobC</fullName>
    </submittedName>
</protein>
<dbReference type="PANTHER" id="PTHR37937:SF1">
    <property type="entry name" value="CONJUGATIVE TRANSFER: DNA TRANSPORT"/>
    <property type="match status" value="1"/>
</dbReference>
<dbReference type="CDD" id="cd01127">
    <property type="entry name" value="TrwB_TraG_TraD_VirD4"/>
    <property type="match status" value="1"/>
</dbReference>
<comment type="caution">
    <text evidence="9">The sequence shown here is derived from an EMBL/GenBank/DDBJ whole genome shotgun (WGS) entry which is preliminary data.</text>
</comment>
<organism evidence="9 10">
    <name type="scientific">Nibrella viscosa</name>
    <dbReference type="NCBI Taxonomy" id="1084524"/>
    <lineage>
        <taxon>Bacteria</taxon>
        <taxon>Pseudomonadati</taxon>
        <taxon>Bacteroidota</taxon>
        <taxon>Cytophagia</taxon>
        <taxon>Cytophagales</taxon>
        <taxon>Spirosomataceae</taxon>
        <taxon>Nibrella</taxon>
    </lineage>
</organism>
<feature type="transmembrane region" description="Helical" evidence="6">
    <location>
        <begin position="15"/>
        <end position="35"/>
    </location>
</feature>
<comment type="subcellular location">
    <subcellularLocation>
        <location evidence="1">Cell membrane</location>
        <topology evidence="1">Multi-pass membrane protein</topology>
    </subcellularLocation>
</comment>
<name>A0ABP8KZL6_9BACT</name>
<dbReference type="SUPFAM" id="SSF52540">
    <property type="entry name" value="P-loop containing nucleoside triphosphate hydrolases"/>
    <property type="match status" value="1"/>
</dbReference>
<accession>A0ABP8KZL6</accession>
<keyword evidence="2" id="KW-1003">Cell membrane</keyword>
<keyword evidence="4 6" id="KW-1133">Transmembrane helix</keyword>
<feature type="domain" description="YWFCY" evidence="8">
    <location>
        <begin position="10"/>
        <end position="152"/>
    </location>
</feature>
<evidence type="ECO:0000313" key="10">
    <source>
        <dbReference type="Proteomes" id="UP001500936"/>
    </source>
</evidence>
<sequence length="700" mass="80196">MGSTGSSNYDQEWRGILQTILFIGFVLIGFHLYYYCYTSFRQHNLTFAVLDTFIRNLNRSSGIFGHPFISKLLALFVLGVYTFGNKTRKTLDVTWVVVGRYALIGFMLLMANGYILHWSTLSVDSRAYGYGITTIVAYLMLIRAGAYANRIIDLKIGDDPFNRDNESFEQEEFMLQNEYSINIPTRYYYKGKTRQGMVNVPNPFRATIVIGTPGSGKSFAVIFQFIRQHLEKGFCMYIYDFKFPDLTKIAYYYACKYRQDSKDFPTFYILDFDHPRSSHRCNPLAAELMTDIVDALEASQTILLNLNKSWIKKQGDFFTESPINFFAAIIWYLKLYQDRKMAEWQAKGQDDETPQLKPNYCTFPHAIKMAGLPYSYLFPLLQSEPELNSLLIPFASALEKGAFDQLEGQIASARIPLGRLDSKTLFWLLTGNDFTLDINNPLDPKILCVGNNPKRQDVYGAALGLINSRVLRLVNQKGRRKCSIIVDELPTIYFRGLDNLIATGRSNKVCTTLGVQDLSQLKREYGDREAEALFNTIGNVFSGQVGGETARILSTSFGKNKQIRQNFTFTKDDTNIQFSENMDSLIPESKIANLSQGYFVGKVADNFTERVAQKIFHAELVVDPEMKKEIEAFEKMPLPQLDDLTEDRISNTEFEQVIAENYRQVEADINNLLIEELYRLRDSEEYAHLVEELSFDDAER</sequence>
<evidence type="ECO:0000256" key="6">
    <source>
        <dbReference type="SAM" id="Phobius"/>
    </source>
</evidence>
<dbReference type="Pfam" id="PF12696">
    <property type="entry name" value="TraG-D_C"/>
    <property type="match status" value="1"/>
</dbReference>
<evidence type="ECO:0000256" key="3">
    <source>
        <dbReference type="ARBA" id="ARBA00022692"/>
    </source>
</evidence>
<dbReference type="Gene3D" id="3.40.50.300">
    <property type="entry name" value="P-loop containing nucleotide triphosphate hydrolases"/>
    <property type="match status" value="1"/>
</dbReference>